<feature type="transmembrane region" description="Helical" evidence="1">
    <location>
        <begin position="85"/>
        <end position="105"/>
    </location>
</feature>
<organism evidence="2 3">
    <name type="scientific">Phytophthora fragariaefolia</name>
    <dbReference type="NCBI Taxonomy" id="1490495"/>
    <lineage>
        <taxon>Eukaryota</taxon>
        <taxon>Sar</taxon>
        <taxon>Stramenopiles</taxon>
        <taxon>Oomycota</taxon>
        <taxon>Peronosporomycetes</taxon>
        <taxon>Peronosporales</taxon>
        <taxon>Peronosporaceae</taxon>
        <taxon>Phytophthora</taxon>
    </lineage>
</organism>
<protein>
    <submittedName>
        <fullName evidence="2">Unnamed protein product</fullName>
    </submittedName>
</protein>
<dbReference type="EMBL" id="BSXT01001085">
    <property type="protein sequence ID" value="GMF38394.1"/>
    <property type="molecule type" value="Genomic_DNA"/>
</dbReference>
<evidence type="ECO:0000313" key="2">
    <source>
        <dbReference type="EMBL" id="GMF38394.1"/>
    </source>
</evidence>
<evidence type="ECO:0000313" key="3">
    <source>
        <dbReference type="Proteomes" id="UP001165121"/>
    </source>
</evidence>
<feature type="transmembrane region" description="Helical" evidence="1">
    <location>
        <begin position="141"/>
        <end position="162"/>
    </location>
</feature>
<accession>A0A9W7CRC6</accession>
<dbReference type="OrthoDB" id="106571at2759"/>
<comment type="caution">
    <text evidence="2">The sequence shown here is derived from an EMBL/GenBank/DDBJ whole genome shotgun (WGS) entry which is preliminary data.</text>
</comment>
<feature type="transmembrane region" description="Helical" evidence="1">
    <location>
        <begin position="117"/>
        <end position="135"/>
    </location>
</feature>
<proteinExistence type="predicted"/>
<feature type="transmembrane region" description="Helical" evidence="1">
    <location>
        <begin position="353"/>
        <end position="376"/>
    </location>
</feature>
<name>A0A9W7CRC6_9STRA</name>
<gene>
    <name evidence="2" type="ORF">Pfra01_001105900</name>
</gene>
<feature type="transmembrane region" description="Helical" evidence="1">
    <location>
        <begin position="309"/>
        <end position="333"/>
    </location>
</feature>
<keyword evidence="1" id="KW-0812">Transmembrane</keyword>
<evidence type="ECO:0000256" key="1">
    <source>
        <dbReference type="SAM" id="Phobius"/>
    </source>
</evidence>
<keyword evidence="1" id="KW-1133">Transmembrane helix</keyword>
<keyword evidence="3" id="KW-1185">Reference proteome</keyword>
<dbReference type="Proteomes" id="UP001165121">
    <property type="component" value="Unassembled WGS sequence"/>
</dbReference>
<feature type="transmembrane region" description="Helical" evidence="1">
    <location>
        <begin position="26"/>
        <end position="46"/>
    </location>
</feature>
<reference evidence="2" key="1">
    <citation type="submission" date="2023-04" db="EMBL/GenBank/DDBJ databases">
        <title>Phytophthora fragariaefolia NBRC 109709.</title>
        <authorList>
            <person name="Ichikawa N."/>
            <person name="Sato H."/>
            <person name="Tonouchi N."/>
        </authorList>
    </citation>
    <scope>NUCLEOTIDE SEQUENCE</scope>
    <source>
        <strain evidence="2">NBRC 109709</strain>
    </source>
</reference>
<dbReference type="AlphaFoldDB" id="A0A9W7CRC6"/>
<feature type="transmembrane region" description="Helical" evidence="1">
    <location>
        <begin position="53"/>
        <end position="73"/>
    </location>
</feature>
<keyword evidence="1" id="KW-0472">Membrane</keyword>
<sequence length="430" mass="48797">MAIALTFAANVWFPVPFTVITLVPSFYVVSITCICMVAGISVVQTVLKDTKRLFRYGCFIATQQLMALIYPAYQVLFLTANNTKYQLPVILLLPVIKLIVKNIALRCVTHMEDMMPEAVIFTVDFFNALYMSTTMESATSTWTVVIVVVIDVAQSATVLLRLHRTTATLLRRLNQTIKPYDSNKSMLSASAQLCRSADSFGRQYRQRIRIRSCLLHDITGEERELLDRLERTPFQRVHRRSSVPTKCEKNVVFTARRNLSKVATWTDRTNPSSTFSGDSGKWKISSHSAIAHPRILLEALEVLFSVECLLLSAFLDTFVPFFYGIFMFVMVHLQSSKYHFELVGVTTDTIGDVVDSIFLFSFVGLVAFGLLATLIYRNLGMNALYHLAFVLETQMELIQSKLFAWVTMTLAFRVVHFGRYTNSFLLIKLS</sequence>